<keyword evidence="3" id="KW-0813">Transport</keyword>
<dbReference type="Proteomes" id="UP000593578">
    <property type="component" value="Unassembled WGS sequence"/>
</dbReference>
<dbReference type="AlphaFoldDB" id="A0A7J8QF53"/>
<dbReference type="GO" id="GO:0005886">
    <property type="term" value="C:plasma membrane"/>
    <property type="evidence" value="ECO:0007669"/>
    <property type="project" value="UniProtKB-ARBA"/>
</dbReference>
<dbReference type="GO" id="GO:0005452">
    <property type="term" value="F:solute:inorganic anion antiporter activity"/>
    <property type="evidence" value="ECO:0007669"/>
    <property type="project" value="InterPro"/>
</dbReference>
<gene>
    <name evidence="10" type="ORF">Gorai_006392</name>
</gene>
<evidence type="ECO:0000256" key="1">
    <source>
        <dbReference type="ARBA" id="ARBA00004141"/>
    </source>
</evidence>
<dbReference type="InterPro" id="IPR011531">
    <property type="entry name" value="HCO3_transpt-like_TM_dom"/>
</dbReference>
<evidence type="ECO:0000313" key="11">
    <source>
        <dbReference type="Proteomes" id="UP000593578"/>
    </source>
</evidence>
<feature type="transmembrane region" description="Helical" evidence="8">
    <location>
        <begin position="36"/>
        <end position="54"/>
    </location>
</feature>
<dbReference type="PANTHER" id="PTHR11453:SF131">
    <property type="entry name" value="BORON TRANSPORTER 7-RELATED"/>
    <property type="match status" value="1"/>
</dbReference>
<evidence type="ECO:0000256" key="7">
    <source>
        <dbReference type="ARBA" id="ARBA00023136"/>
    </source>
</evidence>
<dbReference type="Pfam" id="PF00955">
    <property type="entry name" value="HCO3_cotransp"/>
    <property type="match status" value="1"/>
</dbReference>
<evidence type="ECO:0000256" key="6">
    <source>
        <dbReference type="ARBA" id="ARBA00022989"/>
    </source>
</evidence>
<dbReference type="GO" id="GO:0006820">
    <property type="term" value="P:monoatomic anion transport"/>
    <property type="evidence" value="ECO:0007669"/>
    <property type="project" value="InterPro"/>
</dbReference>
<dbReference type="InterPro" id="IPR003020">
    <property type="entry name" value="HCO3_transpt_euk"/>
</dbReference>
<evidence type="ECO:0000256" key="3">
    <source>
        <dbReference type="ARBA" id="ARBA00022448"/>
    </source>
</evidence>
<feature type="transmembrane region" description="Helical" evidence="8">
    <location>
        <begin position="130"/>
        <end position="151"/>
    </location>
</feature>
<sequence>MGNMRTAFEGMIKDIKGRSAFYKQDWTNGLRSGFRILAPTFYIFFASALPVIAFGEQLSRDTDDALGAVETLTSATSCGIIHSILGGQPLLIVGEGLGMLITVLFLQEAIKGVISEFHVPKGENPKLEKYQFPWLYTNGLLAIIFSFGVLLTSLKTLKARLWRYGTGWLRGFVADYGVPLMILCWTALSYTIPGQVSSGVPRRLFCPQLWDPETFHHWTVIKDMGKVPIMYIFVAIIPAVMIA</sequence>
<feature type="domain" description="Bicarbonate transporter-like transmembrane" evidence="9">
    <location>
        <begin position="7"/>
        <end position="95"/>
    </location>
</feature>
<keyword evidence="5 8" id="KW-0812">Transmembrane</keyword>
<keyword evidence="4" id="KW-0039">Anion exchange</keyword>
<comment type="subcellular location">
    <subcellularLocation>
        <location evidence="1">Membrane</location>
        <topology evidence="1">Multi-pass membrane protein</topology>
    </subcellularLocation>
</comment>
<keyword evidence="6 8" id="KW-1133">Transmembrane helix</keyword>
<dbReference type="Gene3D" id="1.10.287.570">
    <property type="entry name" value="Helical hairpin bin"/>
    <property type="match status" value="1"/>
</dbReference>
<reference evidence="10 11" key="1">
    <citation type="journal article" date="2019" name="Genome Biol. Evol.">
        <title>Insights into the evolution of the New World diploid cottons (Gossypium, subgenus Houzingenia) based on genome sequencing.</title>
        <authorList>
            <person name="Grover C.E."/>
            <person name="Arick M.A. 2nd"/>
            <person name="Thrash A."/>
            <person name="Conover J.L."/>
            <person name="Sanders W.S."/>
            <person name="Peterson D.G."/>
            <person name="Frelichowski J.E."/>
            <person name="Scheffler J.A."/>
            <person name="Scheffler B.E."/>
            <person name="Wendel J.F."/>
        </authorList>
    </citation>
    <scope>NUCLEOTIDE SEQUENCE [LARGE SCALE GENOMIC DNA]</scope>
    <source>
        <strain evidence="10">8</strain>
        <tissue evidence="10">Leaf</tissue>
    </source>
</reference>
<dbReference type="EMBL" id="JABEZZ010000011">
    <property type="protein sequence ID" value="MBA0600195.1"/>
    <property type="molecule type" value="Genomic_DNA"/>
</dbReference>
<evidence type="ECO:0000256" key="5">
    <source>
        <dbReference type="ARBA" id="ARBA00022692"/>
    </source>
</evidence>
<keyword evidence="4" id="KW-0406">Ion transport</keyword>
<evidence type="ECO:0000313" key="10">
    <source>
        <dbReference type="EMBL" id="MBA0600195.1"/>
    </source>
</evidence>
<comment type="caution">
    <text evidence="10">The sequence shown here is derived from an EMBL/GenBank/DDBJ whole genome shotgun (WGS) entry which is preliminary data.</text>
</comment>
<dbReference type="GO" id="GO:0050801">
    <property type="term" value="P:monoatomic ion homeostasis"/>
    <property type="evidence" value="ECO:0007669"/>
    <property type="project" value="TreeGrafter"/>
</dbReference>
<protein>
    <recommendedName>
        <fullName evidence="9">Bicarbonate transporter-like transmembrane domain-containing protein</fullName>
    </recommendedName>
</protein>
<proteinExistence type="inferred from homology"/>
<evidence type="ECO:0000256" key="8">
    <source>
        <dbReference type="SAM" id="Phobius"/>
    </source>
</evidence>
<evidence type="ECO:0000259" key="9">
    <source>
        <dbReference type="Pfam" id="PF00955"/>
    </source>
</evidence>
<keyword evidence="7 8" id="KW-0472">Membrane</keyword>
<dbReference type="FunFam" id="1.10.287.570:FF:000004">
    <property type="entry name" value="probable boron transporter 2"/>
    <property type="match status" value="1"/>
</dbReference>
<feature type="transmembrane region" description="Helical" evidence="8">
    <location>
        <begin position="172"/>
        <end position="192"/>
    </location>
</feature>
<feature type="transmembrane region" description="Helical" evidence="8">
    <location>
        <begin position="224"/>
        <end position="242"/>
    </location>
</feature>
<organism evidence="10 11">
    <name type="scientific">Gossypium raimondii</name>
    <name type="common">Peruvian cotton</name>
    <name type="synonym">Gossypium klotzschianum subsp. raimondii</name>
    <dbReference type="NCBI Taxonomy" id="29730"/>
    <lineage>
        <taxon>Eukaryota</taxon>
        <taxon>Viridiplantae</taxon>
        <taxon>Streptophyta</taxon>
        <taxon>Embryophyta</taxon>
        <taxon>Tracheophyta</taxon>
        <taxon>Spermatophyta</taxon>
        <taxon>Magnoliopsida</taxon>
        <taxon>eudicotyledons</taxon>
        <taxon>Gunneridae</taxon>
        <taxon>Pentapetalae</taxon>
        <taxon>rosids</taxon>
        <taxon>malvids</taxon>
        <taxon>Malvales</taxon>
        <taxon>Malvaceae</taxon>
        <taxon>Malvoideae</taxon>
        <taxon>Gossypium</taxon>
    </lineage>
</organism>
<evidence type="ECO:0000256" key="2">
    <source>
        <dbReference type="ARBA" id="ARBA00006262"/>
    </source>
</evidence>
<comment type="similarity">
    <text evidence="2">Belongs to the anion exchanger (TC 2.A.31.3) family.</text>
</comment>
<evidence type="ECO:0000256" key="4">
    <source>
        <dbReference type="ARBA" id="ARBA00022681"/>
    </source>
</evidence>
<dbReference type="PANTHER" id="PTHR11453">
    <property type="entry name" value="ANION EXCHANGE PROTEIN"/>
    <property type="match status" value="1"/>
</dbReference>
<accession>A0A7J8QF53</accession>
<name>A0A7J8QF53_GOSRA</name>
<feature type="non-terminal residue" evidence="10">
    <location>
        <position position="1"/>
    </location>
</feature>